<dbReference type="Pfam" id="PF03572">
    <property type="entry name" value="Peptidase_S41"/>
    <property type="match status" value="1"/>
</dbReference>
<feature type="domain" description="Tail specific protease" evidence="12">
    <location>
        <begin position="907"/>
        <end position="1062"/>
    </location>
</feature>
<reference evidence="14 15" key="1">
    <citation type="submission" date="2018-08" db="EMBL/GenBank/DDBJ databases">
        <title>Pallidiluteibacterium maritimus gen. nov., sp. nov., isolated from coastal sediment.</title>
        <authorList>
            <person name="Zhou L.Y."/>
        </authorList>
    </citation>
    <scope>NUCLEOTIDE SEQUENCE [LARGE SCALE GENOMIC DNA]</scope>
    <source>
        <strain evidence="14 15">XSD2</strain>
    </source>
</reference>
<dbReference type="Gene3D" id="3.90.226.10">
    <property type="entry name" value="2-enoyl-CoA Hydratase, Chain A, domain 1"/>
    <property type="match status" value="1"/>
</dbReference>
<feature type="active site" description="Nucleophile" evidence="8">
    <location>
        <position position="995"/>
    </location>
</feature>
<evidence type="ECO:0000256" key="7">
    <source>
        <dbReference type="PIRNR" id="PIRNR036421"/>
    </source>
</evidence>
<comment type="caution">
    <text evidence="14">The sequence shown here is derived from an EMBL/GenBank/DDBJ whole genome shotgun (WGS) entry which is preliminary data.</text>
</comment>
<comment type="similarity">
    <text evidence="2 7">Belongs to the peptidase S41B family.</text>
</comment>
<evidence type="ECO:0000259" key="13">
    <source>
        <dbReference type="Pfam" id="PF14684"/>
    </source>
</evidence>
<keyword evidence="4 7" id="KW-0645">Protease</keyword>
<dbReference type="AlphaFoldDB" id="A0A399SY66"/>
<evidence type="ECO:0000256" key="2">
    <source>
        <dbReference type="ARBA" id="ARBA00008524"/>
    </source>
</evidence>
<dbReference type="Pfam" id="PF14684">
    <property type="entry name" value="Tricorn_C1"/>
    <property type="match status" value="1"/>
</dbReference>
<keyword evidence="5 7" id="KW-0378">Hydrolase</keyword>
<dbReference type="EMBL" id="QWGR01000012">
    <property type="protein sequence ID" value="RIJ46773.1"/>
    <property type="molecule type" value="Genomic_DNA"/>
</dbReference>
<dbReference type="GO" id="GO:0008236">
    <property type="term" value="F:serine-type peptidase activity"/>
    <property type="evidence" value="ECO:0007669"/>
    <property type="project" value="UniProtKB-UniRule"/>
</dbReference>
<keyword evidence="15" id="KW-1185">Reference proteome</keyword>
<dbReference type="Gene3D" id="2.120.10.30">
    <property type="entry name" value="TolB, C-terminal domain"/>
    <property type="match status" value="1"/>
</dbReference>
<evidence type="ECO:0000256" key="8">
    <source>
        <dbReference type="PIRSR" id="PIRSR036421-1"/>
    </source>
</evidence>
<evidence type="ECO:0000256" key="11">
    <source>
        <dbReference type="SAM" id="SignalP"/>
    </source>
</evidence>
<proteinExistence type="inferred from homology"/>
<evidence type="ECO:0000259" key="12">
    <source>
        <dbReference type="Pfam" id="PF03572"/>
    </source>
</evidence>
<accession>A0A399SY66</accession>
<dbReference type="GO" id="GO:0006508">
    <property type="term" value="P:proteolysis"/>
    <property type="evidence" value="ECO:0007669"/>
    <property type="project" value="UniProtKB-UniRule"/>
</dbReference>
<dbReference type="EC" id="3.4.21.-" evidence="7"/>
<feature type="active site" description="Charge relay system" evidence="8">
    <location>
        <position position="778"/>
    </location>
</feature>
<evidence type="ECO:0000256" key="1">
    <source>
        <dbReference type="ARBA" id="ARBA00004496"/>
    </source>
</evidence>
<feature type="active site" description="Charge relay system" evidence="8">
    <location>
        <position position="1052"/>
    </location>
</feature>
<dbReference type="InterPro" id="IPR011042">
    <property type="entry name" value="6-blade_b-propeller_TolB-like"/>
</dbReference>
<dbReference type="PIRSF" id="PIRSF036421">
    <property type="entry name" value="Tricorn_protease"/>
    <property type="match status" value="1"/>
</dbReference>
<dbReference type="SUPFAM" id="SSF52096">
    <property type="entry name" value="ClpP/crotonase"/>
    <property type="match status" value="1"/>
</dbReference>
<keyword evidence="11" id="KW-0732">Signal</keyword>
<dbReference type="SUPFAM" id="SSF82171">
    <property type="entry name" value="DPP6 N-terminal domain-like"/>
    <property type="match status" value="1"/>
</dbReference>
<dbReference type="SUPFAM" id="SSF50156">
    <property type="entry name" value="PDZ domain-like"/>
    <property type="match status" value="1"/>
</dbReference>
<evidence type="ECO:0000313" key="14">
    <source>
        <dbReference type="EMBL" id="RIJ46773.1"/>
    </source>
</evidence>
<comment type="function">
    <text evidence="7">Degrades oligopeptides.</text>
</comment>
<dbReference type="RefSeq" id="WP_119439319.1">
    <property type="nucleotide sequence ID" value="NZ_QWGR01000012.1"/>
</dbReference>
<gene>
    <name evidence="14" type="ORF">D1614_17770</name>
</gene>
<evidence type="ECO:0000256" key="6">
    <source>
        <dbReference type="ARBA" id="ARBA00022825"/>
    </source>
</evidence>
<evidence type="ECO:0000256" key="10">
    <source>
        <dbReference type="SAM" id="MobiDB-lite"/>
    </source>
</evidence>
<dbReference type="Pfam" id="PF26550">
    <property type="entry name" value="Tricorn_2nd"/>
    <property type="match status" value="1"/>
</dbReference>
<dbReference type="InterPro" id="IPR028204">
    <property type="entry name" value="Tricorn_C1"/>
</dbReference>
<dbReference type="Gene3D" id="2.120.10.60">
    <property type="entry name" value="Tricorn protease N-terminal domain"/>
    <property type="match status" value="2"/>
</dbReference>
<feature type="chain" id="PRO_5017193978" description="Tricorn protease homolog" evidence="11">
    <location>
        <begin position="22"/>
        <end position="1087"/>
    </location>
</feature>
<evidence type="ECO:0000256" key="5">
    <source>
        <dbReference type="ARBA" id="ARBA00022801"/>
    </source>
</evidence>
<evidence type="ECO:0000256" key="9">
    <source>
        <dbReference type="PIRSR" id="PIRSR036421-3"/>
    </source>
</evidence>
<evidence type="ECO:0000313" key="15">
    <source>
        <dbReference type="Proteomes" id="UP000265926"/>
    </source>
</evidence>
<evidence type="ECO:0000256" key="3">
    <source>
        <dbReference type="ARBA" id="ARBA00022490"/>
    </source>
</evidence>
<dbReference type="InterPro" id="IPR012393">
    <property type="entry name" value="Tricorn_protease"/>
</dbReference>
<dbReference type="Gene3D" id="3.30.750.44">
    <property type="match status" value="1"/>
</dbReference>
<dbReference type="Gene3D" id="2.30.42.10">
    <property type="match status" value="1"/>
</dbReference>
<feature type="signal peptide" evidence="11">
    <location>
        <begin position="1"/>
        <end position="21"/>
    </location>
</feature>
<organism evidence="14 15">
    <name type="scientific">Maribellus luteus</name>
    <dbReference type="NCBI Taxonomy" id="2305463"/>
    <lineage>
        <taxon>Bacteria</taxon>
        <taxon>Pseudomonadati</taxon>
        <taxon>Bacteroidota</taxon>
        <taxon>Bacteroidia</taxon>
        <taxon>Marinilabiliales</taxon>
        <taxon>Prolixibacteraceae</taxon>
        <taxon>Maribellus</taxon>
    </lineage>
</organism>
<dbReference type="GO" id="GO:0005737">
    <property type="term" value="C:cytoplasm"/>
    <property type="evidence" value="ECO:0007669"/>
    <property type="project" value="UniProtKB-SubCell"/>
</dbReference>
<dbReference type="OrthoDB" id="9815657at2"/>
<feature type="region of interest" description="Disordered" evidence="10">
    <location>
        <begin position="568"/>
        <end position="598"/>
    </location>
</feature>
<dbReference type="SUPFAM" id="SSF69304">
    <property type="entry name" value="Tricorn protease N-terminal domain"/>
    <property type="match status" value="1"/>
</dbReference>
<keyword evidence="6 7" id="KW-0720">Serine protease</keyword>
<feature type="site" description="Transition state stabilizer; via amide nitrogen" evidence="9">
    <location>
        <position position="996"/>
    </location>
</feature>
<protein>
    <recommendedName>
        <fullName evidence="7">Tricorn protease homolog</fullName>
        <ecNumber evidence="7">3.4.21.-</ecNumber>
    </recommendedName>
</protein>
<keyword evidence="3 7" id="KW-0963">Cytoplasm</keyword>
<comment type="subcellular location">
    <subcellularLocation>
        <location evidence="1 7">Cytoplasm</location>
    </subcellularLocation>
</comment>
<dbReference type="InterPro" id="IPR005151">
    <property type="entry name" value="Tail-specific_protease"/>
</dbReference>
<dbReference type="PANTHER" id="PTHR43253:SF1">
    <property type="entry name" value="TRICORN PROTEASE HOMOLOG 2-RELATED"/>
    <property type="match status" value="1"/>
</dbReference>
<sequence>MEKKISLLLLCTVFFVLNSFAQDNPSWLRYPAISPDGSTILFNYKGDIYKVPASGGTAVPLTLSDGYEFSAVWSHDGQQIAFASDRFGYFDVFVMPAEGGEAQRLTYHSNGEVPSTFTPDDSEVVFTSIRQDRHTNVQFPNRVMPELYSVPVKGGRVNQILTSPAYDAVYSPDGSQLIFHDRKGYEDEWRKHHTSAVTRDIWVYNVSSKEYKQLSDFAGEDRNPVFIDNDAFYYLTEESGSYNVYKSSVSNPAQKTAITHFEKNPVRFLTKAGDNTLCFGYDGAIYTLKEGGQPQKINIQIAYDGRDNLARPIPVNNFTEARLSPNGKEFAYVFRGEIYVSSIEHGTTKRITNTARQERSVSFSPDGKSLVYAAETDSSWNIYTQSLVRDEEPYFYMSTLLKEDVVVATKAEEFQPEYSPDGKEVAYLENRTTLKVINLESKKSRMVLAPENNYSYADGDQYFAWAPDSKWLLVRFGPKENIFQDEVGLVSASGDGTVRNLTKSGYDDFGGKWSTDGKMMIYVSTREANRSEQGRFSSGDVYAMFFTQAAFDDFKLSKEEAELVKELKEKKDKDKDKDKDDGKDKDKKKAKTEDEEKEKKEKVEDLKFDWENLTDRKVRLTQRPSSLSDWVLSEKGDKLFFLTRYDEKCDLYSMDLRTKETKLFSKIDANRASMELSDDGKFLFILADGKPMTVTVSDGKSKPIKTSGEMLLQTDREREYIFDHCWRQVREKFYVQDMQGVDWPYYYEVYRKFLPDINNNYDFAELLSEMLGELNASHTGGRYRHDDKQADETSSLGLLYDYDYTGNGLKIAEVLQEGPADKASLKIRAGNILEKIDGNELTAAVDFYQFLNRKKGDNVLLDLYNPESGERWQEVVKPISQGEEYELLYQRWVKTRRDEVVKLSNGKLGYVHVRGMNDASMRVVYEEALGRFVSADALVVDTRFNGGGNLHDVLSDFLNGKKYMDVIPHGQYIGSQPRDKWTKPSIVVMGESNYSDAHLFPVAYKIKGVGKNLGMPVPGTGTFVWWETQIDPSLVFGIPMGGWKPLDGPFLENNQLEPDIRVMNEPGEMAKGRDQQIEAAVKELLKE</sequence>
<dbReference type="InterPro" id="IPR036034">
    <property type="entry name" value="PDZ_sf"/>
</dbReference>
<feature type="domain" description="Tricorn protease C1" evidence="13">
    <location>
        <begin position="715"/>
        <end position="772"/>
    </location>
</feature>
<dbReference type="InterPro" id="IPR029045">
    <property type="entry name" value="ClpP/crotonase-like_dom_sf"/>
</dbReference>
<dbReference type="PANTHER" id="PTHR43253">
    <property type="entry name" value="TRICORN PROTEASE HOMOLOG 2-RELATED"/>
    <property type="match status" value="1"/>
</dbReference>
<evidence type="ECO:0000256" key="4">
    <source>
        <dbReference type="ARBA" id="ARBA00022670"/>
    </source>
</evidence>
<dbReference type="CDD" id="cd07562">
    <property type="entry name" value="Peptidase_S41_TRI"/>
    <property type="match status" value="1"/>
</dbReference>
<name>A0A399SY66_9BACT</name>
<dbReference type="Proteomes" id="UP000265926">
    <property type="component" value="Unassembled WGS sequence"/>
</dbReference>
<dbReference type="Pfam" id="PF26549">
    <property type="entry name" value="Tricorn_N"/>
    <property type="match status" value="1"/>
</dbReference>